<keyword evidence="5 9" id="KW-0812">Transmembrane</keyword>
<feature type="domain" description="NADH:quinone oxidoreductase/Mrp antiporter transmembrane" evidence="11">
    <location>
        <begin position="129"/>
        <end position="418"/>
    </location>
</feature>
<feature type="transmembrane region" description="Helical" evidence="10">
    <location>
        <begin position="109"/>
        <end position="126"/>
    </location>
</feature>
<keyword evidence="3" id="KW-0050">Antiport</keyword>
<feature type="transmembrane region" description="Helical" evidence="10">
    <location>
        <begin position="271"/>
        <end position="294"/>
    </location>
</feature>
<evidence type="ECO:0000256" key="7">
    <source>
        <dbReference type="ARBA" id="ARBA00023065"/>
    </source>
</evidence>
<comment type="subcellular location">
    <subcellularLocation>
        <location evidence="1">Cell membrane</location>
        <topology evidence="1">Multi-pass membrane protein</topology>
    </subcellularLocation>
    <subcellularLocation>
        <location evidence="9">Membrane</location>
        <topology evidence="9">Multi-pass membrane protein</topology>
    </subcellularLocation>
</comment>
<dbReference type="AlphaFoldDB" id="A0A240BUM4"/>
<evidence type="ECO:0000256" key="4">
    <source>
        <dbReference type="ARBA" id="ARBA00022475"/>
    </source>
</evidence>
<feature type="transmembrane region" description="Helical" evidence="10">
    <location>
        <begin position="327"/>
        <end position="349"/>
    </location>
</feature>
<keyword evidence="4" id="KW-1003">Cell membrane</keyword>
<evidence type="ECO:0000256" key="3">
    <source>
        <dbReference type="ARBA" id="ARBA00022449"/>
    </source>
</evidence>
<dbReference type="EMBL" id="LT906464">
    <property type="protein sequence ID" value="SNV99507.1"/>
    <property type="molecule type" value="Genomic_DNA"/>
</dbReference>
<feature type="transmembrane region" description="Helical" evidence="10">
    <location>
        <begin position="369"/>
        <end position="387"/>
    </location>
</feature>
<feature type="transmembrane region" description="Helical" evidence="10">
    <location>
        <begin position="241"/>
        <end position="265"/>
    </location>
</feature>
<name>A0A240BUM4_9STAP</name>
<evidence type="ECO:0000313" key="13">
    <source>
        <dbReference type="Proteomes" id="UP000243706"/>
    </source>
</evidence>
<sequence length="500" mass="55597">MMNDNLLALPLLIPLVGALLVGLFNKQLKLARRFSLFVLFSGFVVSLYMLIYVMRHQPIVLDFSGWPAPFGIQYVGDALSLLLVTTTFFVVWSIVMFGFGRGEKRASRYYLPTFILFLTTGVIGSFLTSDVFHLYVMFEIMLLASFVLVTLGQSVEQLRASIIYVVLNVIGSWIFLVGISLLYRQVGTLNFTHIAIRIQEMDDPTAIHLVAMSFIVAFGSKAALVLFMWLPKAYAVLNTELAALFASLMTKVGAYALIRFFTLIFNQSGNIVEPLLVFMSCVTMVIGAVGTIAYKDIKKIAAYQVILSIGFVIFGLGTNTVEGINGAIFYLMNDMVVKALLFLVIGIIVYTTGYRQYRHLKGLAKKEPWLGIAFVVVTLAIGGVPPFSGFPGKLLIFLGAVEHQHYIGLSLMIITSLIAMFSLFRVFFHMYTGNEVKGAVIEYKPIKPVRKHIILFLTTVTLLLGLMAPAIIQVTDLATKMNMDVQMYEEMVNPDLRGGH</sequence>
<evidence type="ECO:0000256" key="9">
    <source>
        <dbReference type="RuleBase" id="RU000320"/>
    </source>
</evidence>
<dbReference type="PANTHER" id="PTHR42703:SF1">
    <property type="entry name" value="NA(+)_H(+) ANTIPORTER SUBUNIT D1"/>
    <property type="match status" value="1"/>
</dbReference>
<dbReference type="PANTHER" id="PTHR42703">
    <property type="entry name" value="NADH DEHYDROGENASE"/>
    <property type="match status" value="1"/>
</dbReference>
<feature type="transmembrane region" description="Helical" evidence="10">
    <location>
        <begin position="36"/>
        <end position="54"/>
    </location>
</feature>
<dbReference type="PRINTS" id="PR01437">
    <property type="entry name" value="NUOXDRDTASE4"/>
</dbReference>
<accession>A0A240BUM4</accession>
<comment type="similarity">
    <text evidence="2">Belongs to the CPA3 antiporters (TC 2.A.63) subunit D family.</text>
</comment>
<evidence type="ECO:0000256" key="10">
    <source>
        <dbReference type="SAM" id="Phobius"/>
    </source>
</evidence>
<organism evidence="12 13">
    <name type="scientific">Staphylococcus muscae</name>
    <dbReference type="NCBI Taxonomy" id="1294"/>
    <lineage>
        <taxon>Bacteria</taxon>
        <taxon>Bacillati</taxon>
        <taxon>Bacillota</taxon>
        <taxon>Bacilli</taxon>
        <taxon>Bacillales</taxon>
        <taxon>Staphylococcaceae</taxon>
        <taxon>Staphylococcus</taxon>
    </lineage>
</organism>
<dbReference type="InterPro" id="IPR050586">
    <property type="entry name" value="CPA3_Na-H_Antiporter_D"/>
</dbReference>
<keyword evidence="7" id="KW-0406">Ion transport</keyword>
<evidence type="ECO:0000256" key="5">
    <source>
        <dbReference type="ARBA" id="ARBA00022692"/>
    </source>
</evidence>
<reference evidence="12 13" key="1">
    <citation type="submission" date="2017-06" db="EMBL/GenBank/DDBJ databases">
        <authorList>
            <consortium name="Pathogen Informatics"/>
        </authorList>
    </citation>
    <scope>NUCLEOTIDE SEQUENCE [LARGE SCALE GENOMIC DNA]</scope>
    <source>
        <strain evidence="12 13">NCTC13833</strain>
    </source>
</reference>
<dbReference type="InterPro" id="IPR001750">
    <property type="entry name" value="ND/Mrp_TM"/>
</dbReference>
<gene>
    <name evidence="12" type="primary">mrpD</name>
    <name evidence="12" type="ORF">SAMEA4412661_00290</name>
</gene>
<dbReference type="GO" id="GO:0042773">
    <property type="term" value="P:ATP synthesis coupled electron transport"/>
    <property type="evidence" value="ECO:0007669"/>
    <property type="project" value="InterPro"/>
</dbReference>
<dbReference type="Proteomes" id="UP000243706">
    <property type="component" value="Chromosome 1"/>
</dbReference>
<keyword evidence="6 10" id="KW-1133">Transmembrane helix</keyword>
<feature type="transmembrane region" description="Helical" evidence="10">
    <location>
        <begin position="132"/>
        <end position="151"/>
    </location>
</feature>
<dbReference type="InterPro" id="IPR003918">
    <property type="entry name" value="NADH_UbQ_OxRdtase"/>
</dbReference>
<evidence type="ECO:0000256" key="8">
    <source>
        <dbReference type="ARBA" id="ARBA00023136"/>
    </source>
</evidence>
<feature type="transmembrane region" description="Helical" evidence="10">
    <location>
        <begin position="74"/>
        <end position="97"/>
    </location>
</feature>
<feature type="transmembrane region" description="Helical" evidence="10">
    <location>
        <begin position="163"/>
        <end position="186"/>
    </location>
</feature>
<feature type="transmembrane region" description="Helical" evidence="10">
    <location>
        <begin position="407"/>
        <end position="428"/>
    </location>
</feature>
<feature type="transmembrane region" description="Helical" evidence="10">
    <location>
        <begin position="206"/>
        <end position="229"/>
    </location>
</feature>
<feature type="transmembrane region" description="Helical" evidence="10">
    <location>
        <begin position="453"/>
        <end position="472"/>
    </location>
</feature>
<dbReference type="GO" id="GO:0008137">
    <property type="term" value="F:NADH dehydrogenase (ubiquinone) activity"/>
    <property type="evidence" value="ECO:0007669"/>
    <property type="project" value="InterPro"/>
</dbReference>
<keyword evidence="8 10" id="KW-0472">Membrane</keyword>
<dbReference type="Pfam" id="PF00361">
    <property type="entry name" value="Proton_antipo_M"/>
    <property type="match status" value="1"/>
</dbReference>
<feature type="transmembrane region" description="Helical" evidence="10">
    <location>
        <begin position="6"/>
        <end position="24"/>
    </location>
</feature>
<dbReference type="GO" id="GO:0005886">
    <property type="term" value="C:plasma membrane"/>
    <property type="evidence" value="ECO:0007669"/>
    <property type="project" value="UniProtKB-SubCell"/>
</dbReference>
<dbReference type="NCBIfam" id="NF009306">
    <property type="entry name" value="PRK12663.1"/>
    <property type="match status" value="1"/>
</dbReference>
<dbReference type="GO" id="GO:0015297">
    <property type="term" value="F:antiporter activity"/>
    <property type="evidence" value="ECO:0007669"/>
    <property type="project" value="UniProtKB-KW"/>
</dbReference>
<evidence type="ECO:0000259" key="11">
    <source>
        <dbReference type="Pfam" id="PF00361"/>
    </source>
</evidence>
<protein>
    <submittedName>
        <fullName evidence="12">Monovalent cation/H+ antiporter subunit D</fullName>
    </submittedName>
</protein>
<keyword evidence="3" id="KW-0813">Transport</keyword>
<evidence type="ECO:0000256" key="2">
    <source>
        <dbReference type="ARBA" id="ARBA00005346"/>
    </source>
</evidence>
<evidence type="ECO:0000256" key="1">
    <source>
        <dbReference type="ARBA" id="ARBA00004651"/>
    </source>
</evidence>
<evidence type="ECO:0000313" key="12">
    <source>
        <dbReference type="EMBL" id="SNV99507.1"/>
    </source>
</evidence>
<feature type="transmembrane region" description="Helical" evidence="10">
    <location>
        <begin position="301"/>
        <end position="321"/>
    </location>
</feature>
<evidence type="ECO:0000256" key="6">
    <source>
        <dbReference type="ARBA" id="ARBA00022989"/>
    </source>
</evidence>
<proteinExistence type="inferred from homology"/>